<dbReference type="EMBL" id="FTMS01000001">
    <property type="protein sequence ID" value="SIP92197.1"/>
    <property type="molecule type" value="Genomic_DNA"/>
</dbReference>
<dbReference type="Proteomes" id="UP000186400">
    <property type="component" value="Unassembled WGS sequence"/>
</dbReference>
<gene>
    <name evidence="1" type="ORF">SAMN05920897_101286</name>
</gene>
<evidence type="ECO:0000313" key="2">
    <source>
        <dbReference type="Proteomes" id="UP000186400"/>
    </source>
</evidence>
<dbReference type="STRING" id="159291.SAMN05920897_101286"/>
<organism evidence="1 2">
    <name type="scientific">Alkalispirochaeta americana</name>
    <dbReference type="NCBI Taxonomy" id="159291"/>
    <lineage>
        <taxon>Bacteria</taxon>
        <taxon>Pseudomonadati</taxon>
        <taxon>Spirochaetota</taxon>
        <taxon>Spirochaetia</taxon>
        <taxon>Spirochaetales</taxon>
        <taxon>Spirochaetaceae</taxon>
        <taxon>Alkalispirochaeta</taxon>
    </lineage>
</organism>
<proteinExistence type="predicted"/>
<sequence length="158" mass="18390">MIIQWKWNDPEHIDAHRQDFSEPPERVMDWLVEEHLSSISPAHRQGWVHASYEYPRFAGVSGLREVPPDGSASFWGYRNKRTIPSHLCEGEKSLTREICLWGWWDSPCFVVHTLYPGAKAPREIHDPDLTLQEIAGAIEFWRVHAIVVEKGDWSESHH</sequence>
<name>A0A1N6NJN0_9SPIO</name>
<evidence type="ECO:0000313" key="1">
    <source>
        <dbReference type="EMBL" id="SIP92197.1"/>
    </source>
</evidence>
<protein>
    <submittedName>
        <fullName evidence="1">Uncharacterized protein</fullName>
    </submittedName>
</protein>
<dbReference type="AlphaFoldDB" id="A0A1N6NJN0"/>
<reference evidence="1 2" key="1">
    <citation type="submission" date="2017-01" db="EMBL/GenBank/DDBJ databases">
        <authorList>
            <person name="Mah S.A."/>
            <person name="Swanson W.J."/>
            <person name="Moy G.W."/>
            <person name="Vacquier V.D."/>
        </authorList>
    </citation>
    <scope>NUCLEOTIDE SEQUENCE [LARGE SCALE GENOMIC DNA]</scope>
    <source>
        <strain evidence="1 2">ASpG1</strain>
    </source>
</reference>
<accession>A0A1N6NJN0</accession>
<keyword evidence="2" id="KW-1185">Reference proteome</keyword>